<dbReference type="EMBL" id="JAENSR010000009">
    <property type="protein sequence ID" value="MBK3462618.1"/>
    <property type="molecule type" value="Genomic_DNA"/>
</dbReference>
<accession>A0ABS1H057</accession>
<reference evidence="1 2" key="1">
    <citation type="submission" date="2021-01" db="EMBL/GenBank/DDBJ databases">
        <title>Antibiotic resistance and phylogeny of Pseudomonas spp. isolated over three decades from chicken meat in the Norwegian food chain.</title>
        <authorList>
            <person name="Moen B."/>
        </authorList>
    </citation>
    <scope>NUCLEOTIDE SEQUENCE [LARGE SCALE GENOMIC DNA]</scope>
    <source>
        <strain evidence="1 2">MF6766</strain>
    </source>
</reference>
<dbReference type="RefSeq" id="WP_200657655.1">
    <property type="nucleotide sequence ID" value="NZ_JAENSR010000009.1"/>
</dbReference>
<dbReference type="Proteomes" id="UP000620382">
    <property type="component" value="Unassembled WGS sequence"/>
</dbReference>
<evidence type="ECO:0000313" key="1">
    <source>
        <dbReference type="EMBL" id="MBK3462618.1"/>
    </source>
</evidence>
<evidence type="ECO:0000313" key="2">
    <source>
        <dbReference type="Proteomes" id="UP000620382"/>
    </source>
</evidence>
<protein>
    <recommendedName>
        <fullName evidence="3">DUF4868 domain-containing protein</fullName>
    </recommendedName>
</protein>
<proteinExistence type="predicted"/>
<sequence>MNIFINMDNLSQKEEIFLNLYTKHKHNETSDSIKKTHGHLIKPDMNFESVLELGSNYMYLFGKTNSDEMFNFIQKNKVTFSDNKFKSIYSTIFNKDIEVSIDFTKIKENVFDNYDLVTSQAAIFLKEVGCTPSQVNLFTSNSTKFKEMAETLVHDYFYHTKQAINPDLLAGKHLQTIFKEMGNGYENIQLKFRDADKIDNWRYEHGLLIAPCKAILTHHNKAVDLINNLGGGYELSTIVKDKKFFEKIKAEHMNYEPDDNLYKSMLKEIKAHEETSKPKINTIKLK</sequence>
<organism evidence="1 2">
    <name type="scientific">Pseudomonas haemolytica</name>
    <dbReference type="NCBI Taxonomy" id="2600065"/>
    <lineage>
        <taxon>Bacteria</taxon>
        <taxon>Pseudomonadati</taxon>
        <taxon>Pseudomonadota</taxon>
        <taxon>Gammaproteobacteria</taxon>
        <taxon>Pseudomonadales</taxon>
        <taxon>Pseudomonadaceae</taxon>
        <taxon>Pseudomonas</taxon>
    </lineage>
</organism>
<name>A0ABS1H057_9PSED</name>
<evidence type="ECO:0008006" key="3">
    <source>
        <dbReference type="Google" id="ProtNLM"/>
    </source>
</evidence>
<gene>
    <name evidence="1" type="ORF">JJD71_26485</name>
</gene>
<keyword evidence="2" id="KW-1185">Reference proteome</keyword>
<comment type="caution">
    <text evidence="1">The sequence shown here is derived from an EMBL/GenBank/DDBJ whole genome shotgun (WGS) entry which is preliminary data.</text>
</comment>